<accession>A0A318K9D7</accession>
<comment type="caution">
    <text evidence="1">The sequence shown here is derived from an EMBL/GenBank/DDBJ whole genome shotgun (WGS) entry which is preliminary data.</text>
</comment>
<evidence type="ECO:0000313" key="2">
    <source>
        <dbReference type="Proteomes" id="UP000247569"/>
    </source>
</evidence>
<evidence type="ECO:0000313" key="1">
    <source>
        <dbReference type="EMBL" id="PXX66626.1"/>
    </source>
</evidence>
<name>A0A318K9D7_9NOCA</name>
<reference evidence="1 2" key="1">
    <citation type="submission" date="2018-05" db="EMBL/GenBank/DDBJ databases">
        <title>Genomic Encyclopedia of Type Strains, Phase IV (KMG-IV): sequencing the most valuable type-strain genomes for metagenomic binning, comparative biology and taxonomic classification.</title>
        <authorList>
            <person name="Goeker M."/>
        </authorList>
    </citation>
    <scope>NUCLEOTIDE SEQUENCE [LARGE SCALE GENOMIC DNA]</scope>
    <source>
        <strain evidence="1 2">DSM 44704</strain>
    </source>
</reference>
<gene>
    <name evidence="1" type="ORF">DFR70_103375</name>
</gene>
<sequence length="103" mass="11455">MAPTAAQISVALAALRTQATGWAERATTTADLATEVVTYKYTEREAGLFDGFIDEYDKVIDLLAARLKEGELAFKEIARTLNTVAGVYEQEDLAREHELRNLY</sequence>
<protein>
    <recommendedName>
        <fullName evidence="3">Excreted virulence factor EspC (Type VII ESX diderm)</fullName>
    </recommendedName>
</protein>
<dbReference type="OrthoDB" id="4564727at2"/>
<evidence type="ECO:0008006" key="3">
    <source>
        <dbReference type="Google" id="ProtNLM"/>
    </source>
</evidence>
<organism evidence="1 2">
    <name type="scientific">Nocardia tenerifensis</name>
    <dbReference type="NCBI Taxonomy" id="228006"/>
    <lineage>
        <taxon>Bacteria</taxon>
        <taxon>Bacillati</taxon>
        <taxon>Actinomycetota</taxon>
        <taxon>Actinomycetes</taxon>
        <taxon>Mycobacteriales</taxon>
        <taxon>Nocardiaceae</taxon>
        <taxon>Nocardia</taxon>
    </lineage>
</organism>
<dbReference type="Proteomes" id="UP000247569">
    <property type="component" value="Unassembled WGS sequence"/>
</dbReference>
<keyword evidence="2" id="KW-1185">Reference proteome</keyword>
<dbReference type="RefSeq" id="WP_146251077.1">
    <property type="nucleotide sequence ID" value="NZ_QJKF01000003.1"/>
</dbReference>
<dbReference type="EMBL" id="QJKF01000003">
    <property type="protein sequence ID" value="PXX66626.1"/>
    <property type="molecule type" value="Genomic_DNA"/>
</dbReference>
<dbReference type="AlphaFoldDB" id="A0A318K9D7"/>
<proteinExistence type="predicted"/>